<accession>A0A1D9QAP3</accession>
<feature type="region of interest" description="Disordered" evidence="1">
    <location>
        <begin position="143"/>
        <end position="164"/>
    </location>
</feature>
<feature type="compositionally biased region" description="Basic and acidic residues" evidence="1">
    <location>
        <begin position="16"/>
        <end position="27"/>
    </location>
</feature>
<dbReference type="VEuPathDB" id="FungiDB:sscle_08g067380"/>
<dbReference type="EMBL" id="CP017821">
    <property type="protein sequence ID" value="APA11968.1"/>
    <property type="molecule type" value="Genomic_DNA"/>
</dbReference>
<feature type="compositionally biased region" description="Polar residues" evidence="1">
    <location>
        <begin position="1"/>
        <end position="11"/>
    </location>
</feature>
<organism evidence="2 3">
    <name type="scientific">Sclerotinia sclerotiorum (strain ATCC 18683 / 1980 / Ss-1)</name>
    <name type="common">White mold</name>
    <name type="synonym">Whetzelinia sclerotiorum</name>
    <dbReference type="NCBI Taxonomy" id="665079"/>
    <lineage>
        <taxon>Eukaryota</taxon>
        <taxon>Fungi</taxon>
        <taxon>Dikarya</taxon>
        <taxon>Ascomycota</taxon>
        <taxon>Pezizomycotina</taxon>
        <taxon>Leotiomycetes</taxon>
        <taxon>Helotiales</taxon>
        <taxon>Sclerotiniaceae</taxon>
        <taxon>Sclerotinia</taxon>
    </lineage>
</organism>
<evidence type="ECO:0000313" key="3">
    <source>
        <dbReference type="Proteomes" id="UP000177798"/>
    </source>
</evidence>
<protein>
    <submittedName>
        <fullName evidence="2">Uncharacterized protein</fullName>
    </submittedName>
</protein>
<evidence type="ECO:0000313" key="2">
    <source>
        <dbReference type="EMBL" id="APA11968.1"/>
    </source>
</evidence>
<dbReference type="AlphaFoldDB" id="A0A1D9QAP3"/>
<dbReference type="OrthoDB" id="3553834at2759"/>
<feature type="region of interest" description="Disordered" evidence="1">
    <location>
        <begin position="1"/>
        <end position="96"/>
    </location>
</feature>
<name>A0A1D9QAP3_SCLS1</name>
<proteinExistence type="predicted"/>
<sequence>MPNSAQCQSQEAALGVEHKPPSHRQDCNENWPKKRQHKKVAIGETWEDDENERAQDRWGKNQWQQGNISDTDHSGDISPNSSDEDDEFRPRKRQKITLIPTNYDSTSFHQRSIKDRLRKRHDIKIDIAQSQGCDRHLQTPIDNHHRYPSAFSTPSGISSKNSKSAEIPTPCNAVVYSKVQKAKPLSTCSVIIYSKVQPAMRKRRISALWTPSENKTILKMKKSGCLWK</sequence>
<dbReference type="Proteomes" id="UP000177798">
    <property type="component" value="Chromosome 8"/>
</dbReference>
<evidence type="ECO:0000256" key="1">
    <source>
        <dbReference type="SAM" id="MobiDB-lite"/>
    </source>
</evidence>
<feature type="compositionally biased region" description="Polar residues" evidence="1">
    <location>
        <begin position="150"/>
        <end position="164"/>
    </location>
</feature>
<reference evidence="3" key="1">
    <citation type="journal article" date="2017" name="Genome Biol. Evol.">
        <title>The complete genome sequence of the phytopathogenic fungus Sclerotinia sclerotiorum reveals insights into the genome architecture of broad host range pathogens.</title>
        <authorList>
            <person name="Derbyshire M."/>
            <person name="Denton-Giles M."/>
            <person name="Hegedus D."/>
            <person name="Seifbarghy S."/>
            <person name="Rollins J."/>
            <person name="van Kan J."/>
            <person name="Seidl M.F."/>
            <person name="Faino L."/>
            <person name="Mbengue M."/>
            <person name="Navaud O."/>
            <person name="Raffaele S."/>
            <person name="Hammond-Kosack K."/>
            <person name="Heard S."/>
            <person name="Oliver R."/>
        </authorList>
    </citation>
    <scope>NUCLEOTIDE SEQUENCE [LARGE SCALE GENOMIC DNA]</scope>
    <source>
        <strain evidence="3">ATCC 18683 / 1980 / Ss-1</strain>
    </source>
</reference>
<gene>
    <name evidence="2" type="ORF">sscle_08g067380</name>
</gene>